<feature type="chain" id="PRO_5042905252" description="Secreted protein" evidence="1">
    <location>
        <begin position="26"/>
        <end position="74"/>
    </location>
</feature>
<sequence length="74" mass="8028">MAFALVMGRRFVVLAGCAPLRLVFSKDLPLGVVADGPDVDKASDVELLRPEHRHIGSDRGVVVDDGFVTRNLQL</sequence>
<dbReference type="AlphaFoldDB" id="A0AAN7UDS1"/>
<gene>
    <name evidence="2" type="ORF">RRF57_002518</name>
</gene>
<dbReference type="Proteomes" id="UP001305414">
    <property type="component" value="Unassembled WGS sequence"/>
</dbReference>
<accession>A0AAN7UDS1</accession>
<organism evidence="2 3">
    <name type="scientific">Xylaria bambusicola</name>
    <dbReference type="NCBI Taxonomy" id="326684"/>
    <lineage>
        <taxon>Eukaryota</taxon>
        <taxon>Fungi</taxon>
        <taxon>Dikarya</taxon>
        <taxon>Ascomycota</taxon>
        <taxon>Pezizomycotina</taxon>
        <taxon>Sordariomycetes</taxon>
        <taxon>Xylariomycetidae</taxon>
        <taxon>Xylariales</taxon>
        <taxon>Xylariaceae</taxon>
        <taxon>Xylaria</taxon>
    </lineage>
</organism>
<name>A0AAN7UDS1_9PEZI</name>
<evidence type="ECO:0008006" key="4">
    <source>
        <dbReference type="Google" id="ProtNLM"/>
    </source>
</evidence>
<comment type="caution">
    <text evidence="2">The sequence shown here is derived from an EMBL/GenBank/DDBJ whole genome shotgun (WGS) entry which is preliminary data.</text>
</comment>
<proteinExistence type="predicted"/>
<evidence type="ECO:0000313" key="3">
    <source>
        <dbReference type="Proteomes" id="UP001305414"/>
    </source>
</evidence>
<protein>
    <recommendedName>
        <fullName evidence="4">Secreted protein</fullName>
    </recommendedName>
</protein>
<feature type="signal peptide" evidence="1">
    <location>
        <begin position="1"/>
        <end position="25"/>
    </location>
</feature>
<evidence type="ECO:0000313" key="2">
    <source>
        <dbReference type="EMBL" id="KAK5626803.1"/>
    </source>
</evidence>
<evidence type="ECO:0000256" key="1">
    <source>
        <dbReference type="SAM" id="SignalP"/>
    </source>
</evidence>
<keyword evidence="1" id="KW-0732">Signal</keyword>
<keyword evidence="3" id="KW-1185">Reference proteome</keyword>
<reference evidence="2 3" key="1">
    <citation type="submission" date="2023-10" db="EMBL/GenBank/DDBJ databases">
        <title>Draft genome sequence of Xylaria bambusicola isolate GMP-LS, the root and basal stem rot pathogen of sugarcane in Indonesia.</title>
        <authorList>
            <person name="Selvaraj P."/>
            <person name="Muralishankar V."/>
            <person name="Muruganantham S."/>
            <person name="Sp S."/>
            <person name="Haryani S."/>
            <person name="Lau K.J.X."/>
            <person name="Naqvi N.I."/>
        </authorList>
    </citation>
    <scope>NUCLEOTIDE SEQUENCE [LARGE SCALE GENOMIC DNA]</scope>
    <source>
        <strain evidence="2">GMP-LS</strain>
    </source>
</reference>
<dbReference type="EMBL" id="JAWHQM010000004">
    <property type="protein sequence ID" value="KAK5626803.1"/>
    <property type="molecule type" value="Genomic_DNA"/>
</dbReference>